<feature type="chain" id="PRO_5047210974" description="Cytochrome c oxidase subunit 2" evidence="21">
    <location>
        <begin position="24"/>
        <end position="387"/>
    </location>
</feature>
<evidence type="ECO:0000256" key="21">
    <source>
        <dbReference type="SAM" id="SignalP"/>
    </source>
</evidence>
<keyword evidence="9" id="KW-1278">Translocase</keyword>
<dbReference type="PROSITE" id="PS00078">
    <property type="entry name" value="COX2"/>
    <property type="match status" value="1"/>
</dbReference>
<comment type="cofactor">
    <cofactor evidence="19">
        <name>Cu cation</name>
        <dbReference type="ChEBI" id="CHEBI:23378"/>
    </cofactor>
    <text evidence="19">Binds a copper A center.</text>
</comment>
<dbReference type="PANTHER" id="PTHR22888:SF9">
    <property type="entry name" value="CYTOCHROME C OXIDASE SUBUNIT 2"/>
    <property type="match status" value="1"/>
</dbReference>
<gene>
    <name evidence="25" type="primary">coxB</name>
    <name evidence="25" type="ORF">JI746_16445</name>
</gene>
<feature type="transmembrane region" description="Helical" evidence="20">
    <location>
        <begin position="52"/>
        <end position="77"/>
    </location>
</feature>
<dbReference type="PROSITE" id="PS51007">
    <property type="entry name" value="CYTC"/>
    <property type="match status" value="1"/>
</dbReference>
<feature type="signal peptide" evidence="21">
    <location>
        <begin position="1"/>
        <end position="23"/>
    </location>
</feature>
<dbReference type="Gene3D" id="1.10.760.10">
    <property type="entry name" value="Cytochrome c-like domain"/>
    <property type="match status" value="1"/>
</dbReference>
<dbReference type="InterPro" id="IPR001505">
    <property type="entry name" value="Copper_CuA"/>
</dbReference>
<evidence type="ECO:0000256" key="17">
    <source>
        <dbReference type="PROSITE-ProRule" id="PRU00433"/>
    </source>
</evidence>
<evidence type="ECO:0000256" key="19">
    <source>
        <dbReference type="RuleBase" id="RU004024"/>
    </source>
</evidence>
<dbReference type="Pfam" id="PF02790">
    <property type="entry name" value="COX2_TM"/>
    <property type="match status" value="1"/>
</dbReference>
<dbReference type="InterPro" id="IPR002429">
    <property type="entry name" value="CcO_II-like_C"/>
</dbReference>
<dbReference type="PRINTS" id="PR01166">
    <property type="entry name" value="CYCOXIDASEII"/>
</dbReference>
<dbReference type="InterPro" id="IPR045187">
    <property type="entry name" value="CcO_II"/>
</dbReference>
<evidence type="ECO:0000256" key="16">
    <source>
        <dbReference type="ARBA" id="ARBA00047816"/>
    </source>
</evidence>
<evidence type="ECO:0000256" key="7">
    <source>
        <dbReference type="ARBA" id="ARBA00022692"/>
    </source>
</evidence>
<accession>A0ABS1JR18</accession>
<keyword evidence="8 17" id="KW-0479">Metal-binding</keyword>
<dbReference type="InterPro" id="IPR036909">
    <property type="entry name" value="Cyt_c-like_dom_sf"/>
</dbReference>
<protein>
    <recommendedName>
        <fullName evidence="19">Cytochrome c oxidase subunit 2</fullName>
        <ecNumber evidence="19">7.1.1.9</ecNumber>
    </recommendedName>
</protein>
<feature type="domain" description="Cytochrome c" evidence="24">
    <location>
        <begin position="291"/>
        <end position="368"/>
    </location>
</feature>
<comment type="subcellular location">
    <subcellularLocation>
        <location evidence="18">Cell membrane</location>
        <topology evidence="18">Multi-pass membrane protein</topology>
    </subcellularLocation>
    <subcellularLocation>
        <location evidence="1">Membrane</location>
        <topology evidence="1">Multi-pass membrane protein</topology>
    </subcellularLocation>
    <subcellularLocation>
        <location evidence="2">Periplasm</location>
    </subcellularLocation>
</comment>
<keyword evidence="6 18" id="KW-0679">Respiratory chain</keyword>
<dbReference type="InterPro" id="IPR014222">
    <property type="entry name" value="Cyt_c_oxidase_su2"/>
</dbReference>
<keyword evidence="26" id="KW-1185">Reference proteome</keyword>
<dbReference type="RefSeq" id="WP_201690961.1">
    <property type="nucleotide sequence ID" value="NZ_JAEQND010000008.1"/>
</dbReference>
<feature type="domain" description="Cytochrome oxidase subunit II transmembrane region profile" evidence="23">
    <location>
        <begin position="31"/>
        <end position="126"/>
    </location>
</feature>
<evidence type="ECO:0000256" key="14">
    <source>
        <dbReference type="ARBA" id="ARBA00023136"/>
    </source>
</evidence>
<evidence type="ECO:0000259" key="24">
    <source>
        <dbReference type="PROSITE" id="PS51007"/>
    </source>
</evidence>
<dbReference type="Gene3D" id="2.60.40.420">
    <property type="entry name" value="Cupredoxins - blue copper proteins"/>
    <property type="match status" value="1"/>
</dbReference>
<keyword evidence="5 17" id="KW-0349">Heme</keyword>
<keyword evidence="21" id="KW-0732">Signal</keyword>
<evidence type="ECO:0000256" key="15">
    <source>
        <dbReference type="ARBA" id="ARBA00024688"/>
    </source>
</evidence>
<keyword evidence="11 20" id="KW-1133">Transmembrane helix</keyword>
<comment type="similarity">
    <text evidence="3 18">Belongs to the cytochrome c oxidase subunit 2 family.</text>
</comment>
<dbReference type="SUPFAM" id="SSF81464">
    <property type="entry name" value="Cytochrome c oxidase subunit II-like, transmembrane region"/>
    <property type="match status" value="1"/>
</dbReference>
<dbReference type="SUPFAM" id="SSF46626">
    <property type="entry name" value="Cytochrome c"/>
    <property type="match status" value="1"/>
</dbReference>
<reference evidence="25 26" key="1">
    <citation type="journal article" date="2017" name="Int. J. Syst. Evol. Microbiol.">
        <title>Ramlibacter alkalitolerans sp. nov., alkali-tolerant bacterium isolated from soil of ginseng.</title>
        <authorList>
            <person name="Lee D.H."/>
            <person name="Cha C.J."/>
        </authorList>
    </citation>
    <scope>NUCLEOTIDE SEQUENCE [LARGE SCALE GENOMIC DNA]</scope>
    <source>
        <strain evidence="25 26">KACC 19305</strain>
    </source>
</reference>
<dbReference type="InterPro" id="IPR009056">
    <property type="entry name" value="Cyt_c-like_dom"/>
</dbReference>
<evidence type="ECO:0000313" key="26">
    <source>
        <dbReference type="Proteomes" id="UP000622707"/>
    </source>
</evidence>
<keyword evidence="13 19" id="KW-0186">Copper</keyword>
<dbReference type="EMBL" id="JAEQND010000008">
    <property type="protein sequence ID" value="MBL0426704.1"/>
    <property type="molecule type" value="Genomic_DNA"/>
</dbReference>
<evidence type="ECO:0000256" key="13">
    <source>
        <dbReference type="ARBA" id="ARBA00023008"/>
    </source>
</evidence>
<dbReference type="SUPFAM" id="SSF49503">
    <property type="entry name" value="Cupredoxins"/>
    <property type="match status" value="1"/>
</dbReference>
<dbReference type="Pfam" id="PF00116">
    <property type="entry name" value="COX2"/>
    <property type="match status" value="1"/>
</dbReference>
<dbReference type="InterPro" id="IPR036257">
    <property type="entry name" value="Cyt_c_oxidase_su2_TM_sf"/>
</dbReference>
<evidence type="ECO:0000256" key="2">
    <source>
        <dbReference type="ARBA" id="ARBA00004418"/>
    </source>
</evidence>
<evidence type="ECO:0000256" key="11">
    <source>
        <dbReference type="ARBA" id="ARBA00022989"/>
    </source>
</evidence>
<dbReference type="EC" id="7.1.1.9" evidence="19"/>
<keyword evidence="12 17" id="KW-0408">Iron</keyword>
<feature type="domain" description="Cytochrome oxidase subunit II copper A binding" evidence="22">
    <location>
        <begin position="127"/>
        <end position="271"/>
    </location>
</feature>
<evidence type="ECO:0000256" key="4">
    <source>
        <dbReference type="ARBA" id="ARBA00022448"/>
    </source>
</evidence>
<evidence type="ECO:0000259" key="22">
    <source>
        <dbReference type="PROSITE" id="PS50857"/>
    </source>
</evidence>
<dbReference type="Pfam" id="PF13442">
    <property type="entry name" value="Cytochrome_CBB3"/>
    <property type="match status" value="1"/>
</dbReference>
<evidence type="ECO:0000256" key="20">
    <source>
        <dbReference type="SAM" id="Phobius"/>
    </source>
</evidence>
<organism evidence="25 26">
    <name type="scientific">Ramlibacter alkalitolerans</name>
    <dbReference type="NCBI Taxonomy" id="2039631"/>
    <lineage>
        <taxon>Bacteria</taxon>
        <taxon>Pseudomonadati</taxon>
        <taxon>Pseudomonadota</taxon>
        <taxon>Betaproteobacteria</taxon>
        <taxon>Burkholderiales</taxon>
        <taxon>Comamonadaceae</taxon>
        <taxon>Ramlibacter</taxon>
    </lineage>
</organism>
<evidence type="ECO:0000256" key="9">
    <source>
        <dbReference type="ARBA" id="ARBA00022967"/>
    </source>
</evidence>
<feature type="transmembrane region" description="Helical" evidence="20">
    <location>
        <begin position="98"/>
        <end position="116"/>
    </location>
</feature>
<comment type="function">
    <text evidence="15 19">Subunits I and II form the functional core of the enzyme complex. Electrons originating in cytochrome c are transferred via heme a and Cu(A) to the binuclear center formed by heme a3 and Cu(B).</text>
</comment>
<evidence type="ECO:0000256" key="18">
    <source>
        <dbReference type="RuleBase" id="RU000456"/>
    </source>
</evidence>
<keyword evidence="4 18" id="KW-0813">Transport</keyword>
<evidence type="ECO:0000313" key="25">
    <source>
        <dbReference type="EMBL" id="MBL0426704.1"/>
    </source>
</evidence>
<dbReference type="InterPro" id="IPR008972">
    <property type="entry name" value="Cupredoxin"/>
</dbReference>
<evidence type="ECO:0000256" key="12">
    <source>
        <dbReference type="ARBA" id="ARBA00023004"/>
    </source>
</evidence>
<dbReference type="InterPro" id="IPR011759">
    <property type="entry name" value="Cyt_c_oxidase_su2_TM_dom"/>
</dbReference>
<dbReference type="Gene3D" id="1.10.287.90">
    <property type="match status" value="1"/>
</dbReference>
<proteinExistence type="inferred from homology"/>
<dbReference type="Proteomes" id="UP000622707">
    <property type="component" value="Unassembled WGS sequence"/>
</dbReference>
<evidence type="ECO:0000259" key="23">
    <source>
        <dbReference type="PROSITE" id="PS50999"/>
    </source>
</evidence>
<dbReference type="PROSITE" id="PS50999">
    <property type="entry name" value="COX2_TM"/>
    <property type="match status" value="1"/>
</dbReference>
<evidence type="ECO:0000256" key="5">
    <source>
        <dbReference type="ARBA" id="ARBA00022617"/>
    </source>
</evidence>
<dbReference type="PANTHER" id="PTHR22888">
    <property type="entry name" value="CYTOCHROME C OXIDASE, SUBUNIT II"/>
    <property type="match status" value="1"/>
</dbReference>
<dbReference type="NCBIfam" id="TIGR02866">
    <property type="entry name" value="CoxB"/>
    <property type="match status" value="1"/>
</dbReference>
<keyword evidence="14 20" id="KW-0472">Membrane</keyword>
<evidence type="ECO:0000256" key="8">
    <source>
        <dbReference type="ARBA" id="ARBA00022723"/>
    </source>
</evidence>
<evidence type="ECO:0000256" key="10">
    <source>
        <dbReference type="ARBA" id="ARBA00022982"/>
    </source>
</evidence>
<keyword evidence="7 18" id="KW-0812">Transmembrane</keyword>
<comment type="catalytic activity">
    <reaction evidence="16 19">
        <text>4 Fe(II)-[cytochrome c] + O2 + 8 H(+)(in) = 4 Fe(III)-[cytochrome c] + 2 H2O + 4 H(+)(out)</text>
        <dbReference type="Rhea" id="RHEA:11436"/>
        <dbReference type="Rhea" id="RHEA-COMP:10350"/>
        <dbReference type="Rhea" id="RHEA-COMP:14399"/>
        <dbReference type="ChEBI" id="CHEBI:15377"/>
        <dbReference type="ChEBI" id="CHEBI:15378"/>
        <dbReference type="ChEBI" id="CHEBI:15379"/>
        <dbReference type="ChEBI" id="CHEBI:29033"/>
        <dbReference type="ChEBI" id="CHEBI:29034"/>
        <dbReference type="EC" id="7.1.1.9"/>
    </reaction>
</comment>
<sequence>MKRNSKIGALLTLGGALAGTASAAVQDLPGGPAVRQLNLHAAATRIAVEQSWLHWFMLITCTVIFVLVFGVMFYSIWKHRKSVGHKPANFHESVMVELLWTAVPFVIVILMALPATKVLVASKDTSNADVTIKATGYQWKWGYDYLTGEAQGVSFLSTIDPVHREISNAGAQGSDVPNDYLLKVDNPMVVPVNKKIRVITTANDVIHAWGVPAFGVKQDAIPGFVRDTWFRSEKVGDFYGQCYELCGKEHAYMPIHVKVLSQEDFAKWADDQKKVMAAKADDPAKVWTLADITARGEKVYNANCSACHQPNGKGAGPILPLDGSPIVNDADKTKQIQVVLNGRNAMPPWKQLSDTDLAAVISFTKNHWSNKTGQIVQPAEVLAQRGK</sequence>
<comment type="caution">
    <text evidence="25">The sequence shown here is derived from an EMBL/GenBank/DDBJ whole genome shotgun (WGS) entry which is preliminary data.</text>
</comment>
<evidence type="ECO:0000256" key="3">
    <source>
        <dbReference type="ARBA" id="ARBA00007866"/>
    </source>
</evidence>
<evidence type="ECO:0000256" key="6">
    <source>
        <dbReference type="ARBA" id="ARBA00022660"/>
    </source>
</evidence>
<keyword evidence="10 18" id="KW-0249">Electron transport</keyword>
<name>A0ABS1JR18_9BURK</name>
<dbReference type="PROSITE" id="PS50857">
    <property type="entry name" value="COX2_CUA"/>
    <property type="match status" value="1"/>
</dbReference>
<evidence type="ECO:0000256" key="1">
    <source>
        <dbReference type="ARBA" id="ARBA00004141"/>
    </source>
</evidence>